<evidence type="ECO:0000313" key="4">
    <source>
        <dbReference type="EMBL" id="KZP16605.1"/>
    </source>
</evidence>
<proteinExistence type="inferred from homology"/>
<organism evidence="4 5">
    <name type="scientific">Athelia psychrophila</name>
    <dbReference type="NCBI Taxonomy" id="1759441"/>
    <lineage>
        <taxon>Eukaryota</taxon>
        <taxon>Fungi</taxon>
        <taxon>Dikarya</taxon>
        <taxon>Basidiomycota</taxon>
        <taxon>Agaricomycotina</taxon>
        <taxon>Agaricomycetes</taxon>
        <taxon>Agaricomycetidae</taxon>
        <taxon>Atheliales</taxon>
        <taxon>Atheliaceae</taxon>
        <taxon>Athelia</taxon>
    </lineage>
</organism>
<reference evidence="4 5" key="1">
    <citation type="journal article" date="2016" name="Mol. Biol. Evol.">
        <title>Comparative Genomics of Early-Diverging Mushroom-Forming Fungi Provides Insights into the Origins of Lignocellulose Decay Capabilities.</title>
        <authorList>
            <person name="Nagy L.G."/>
            <person name="Riley R."/>
            <person name="Tritt A."/>
            <person name="Adam C."/>
            <person name="Daum C."/>
            <person name="Floudas D."/>
            <person name="Sun H."/>
            <person name="Yadav J.S."/>
            <person name="Pangilinan J."/>
            <person name="Larsson K.H."/>
            <person name="Matsuura K."/>
            <person name="Barry K."/>
            <person name="Labutti K."/>
            <person name="Kuo R."/>
            <person name="Ohm R.A."/>
            <person name="Bhattacharya S.S."/>
            <person name="Shirouzu T."/>
            <person name="Yoshinaga Y."/>
            <person name="Martin F.M."/>
            <person name="Grigoriev I.V."/>
            <person name="Hibbett D.S."/>
        </authorList>
    </citation>
    <scope>NUCLEOTIDE SEQUENCE [LARGE SCALE GENOMIC DNA]</scope>
    <source>
        <strain evidence="4 5">CBS 109695</strain>
    </source>
</reference>
<protein>
    <submittedName>
        <fullName evidence="4">NAD(P)-binding protein</fullName>
    </submittedName>
</protein>
<evidence type="ECO:0000256" key="1">
    <source>
        <dbReference type="ARBA" id="ARBA00006484"/>
    </source>
</evidence>
<dbReference type="PANTHER" id="PTHR42901:SF1">
    <property type="entry name" value="ALCOHOL DEHYDROGENASE"/>
    <property type="match status" value="1"/>
</dbReference>
<keyword evidence="3" id="KW-0472">Membrane</keyword>
<sequence length="378" mass="41473">MAHQPFSISHPHVLAMILDDPTHEHLLVALFAAFLSAILVAGWRLLSRHRPIIRDVKTEYPSTDIVGNFQHNIYPRIETRKGGPLARASEGKTLLITGASKGVGRSIAIMHAHTRPKCIILIARSIPSLDSVASELAAIDSEIRIIKASVDVCDSKAVSTFFKNLWYVEKVGRIDVLFANAGYLEPIVPFAQQDISLWTKAINTNVMGVAVVTHEFLRHNFAAVGGNPDGTTEDKNKKALQNATIIITSSIGAALTFPGCSAYQPSKTLINRFCEFLDAEYGAASSFGADGLRTFCFHPGGIPTDLAQNMPKFILDHWRDNGHDSPDLSGGFTAWLLTPEADFLRGRYASATWDVDSLLQKKQEILDGDLLKVNIRMK</sequence>
<dbReference type="GO" id="GO:0016491">
    <property type="term" value="F:oxidoreductase activity"/>
    <property type="evidence" value="ECO:0007669"/>
    <property type="project" value="UniProtKB-KW"/>
</dbReference>
<keyword evidence="5" id="KW-1185">Reference proteome</keyword>
<dbReference type="Proteomes" id="UP000076532">
    <property type="component" value="Unassembled WGS sequence"/>
</dbReference>
<dbReference type="PANTHER" id="PTHR42901">
    <property type="entry name" value="ALCOHOL DEHYDROGENASE"/>
    <property type="match status" value="1"/>
</dbReference>
<dbReference type="InterPro" id="IPR002347">
    <property type="entry name" value="SDR_fam"/>
</dbReference>
<dbReference type="OrthoDB" id="1933717at2759"/>
<evidence type="ECO:0000313" key="5">
    <source>
        <dbReference type="Proteomes" id="UP000076532"/>
    </source>
</evidence>
<keyword evidence="2" id="KW-0560">Oxidoreductase</keyword>
<evidence type="ECO:0000256" key="3">
    <source>
        <dbReference type="SAM" id="Phobius"/>
    </source>
</evidence>
<keyword evidence="3" id="KW-0812">Transmembrane</keyword>
<dbReference type="Gene3D" id="3.40.50.720">
    <property type="entry name" value="NAD(P)-binding Rossmann-like Domain"/>
    <property type="match status" value="1"/>
</dbReference>
<dbReference type="EMBL" id="KV417591">
    <property type="protein sequence ID" value="KZP16605.1"/>
    <property type="molecule type" value="Genomic_DNA"/>
</dbReference>
<name>A0A166FAS1_9AGAM</name>
<dbReference type="PRINTS" id="PR00081">
    <property type="entry name" value="GDHRDH"/>
</dbReference>
<accession>A0A166FAS1</accession>
<dbReference type="InterPro" id="IPR036291">
    <property type="entry name" value="NAD(P)-bd_dom_sf"/>
</dbReference>
<evidence type="ECO:0000256" key="2">
    <source>
        <dbReference type="ARBA" id="ARBA00023002"/>
    </source>
</evidence>
<dbReference type="STRING" id="436010.A0A166FAS1"/>
<dbReference type="SUPFAM" id="SSF51735">
    <property type="entry name" value="NAD(P)-binding Rossmann-fold domains"/>
    <property type="match status" value="1"/>
</dbReference>
<dbReference type="Pfam" id="PF00106">
    <property type="entry name" value="adh_short"/>
    <property type="match status" value="1"/>
</dbReference>
<feature type="transmembrane region" description="Helical" evidence="3">
    <location>
        <begin position="26"/>
        <end position="46"/>
    </location>
</feature>
<comment type="similarity">
    <text evidence="1">Belongs to the short-chain dehydrogenases/reductases (SDR) family.</text>
</comment>
<dbReference type="AlphaFoldDB" id="A0A166FAS1"/>
<keyword evidence="3" id="KW-1133">Transmembrane helix</keyword>
<gene>
    <name evidence="4" type="ORF">FIBSPDRAFT_1047403</name>
</gene>